<evidence type="ECO:0000256" key="1">
    <source>
        <dbReference type="SAM" id="Coils"/>
    </source>
</evidence>
<accession>A0AAV1YE77</accession>
<dbReference type="Proteomes" id="UP001497480">
    <property type="component" value="Unassembled WGS sequence"/>
</dbReference>
<evidence type="ECO:0000313" key="2">
    <source>
        <dbReference type="EMBL" id="CAL0332258.1"/>
    </source>
</evidence>
<dbReference type="AlphaFoldDB" id="A0AAV1YE77"/>
<dbReference type="EMBL" id="CAXHTB010000024">
    <property type="protein sequence ID" value="CAL0332258.1"/>
    <property type="molecule type" value="Genomic_DNA"/>
</dbReference>
<gene>
    <name evidence="2" type="ORF">LLUT_LOCUS33318</name>
</gene>
<proteinExistence type="predicted"/>
<comment type="caution">
    <text evidence="2">The sequence shown here is derived from an EMBL/GenBank/DDBJ whole genome shotgun (WGS) entry which is preliminary data.</text>
</comment>
<evidence type="ECO:0000313" key="3">
    <source>
        <dbReference type="Proteomes" id="UP001497480"/>
    </source>
</evidence>
<dbReference type="PANTHER" id="PTHR33431:SF12">
    <property type="entry name" value="HIGH MOBILITY GROUP BOX PROTEIN, PUTATIVE (DUF1635)-RELATED"/>
    <property type="match status" value="1"/>
</dbReference>
<organism evidence="2 3">
    <name type="scientific">Lupinus luteus</name>
    <name type="common">European yellow lupine</name>
    <dbReference type="NCBI Taxonomy" id="3873"/>
    <lineage>
        <taxon>Eukaryota</taxon>
        <taxon>Viridiplantae</taxon>
        <taxon>Streptophyta</taxon>
        <taxon>Embryophyta</taxon>
        <taxon>Tracheophyta</taxon>
        <taxon>Spermatophyta</taxon>
        <taxon>Magnoliopsida</taxon>
        <taxon>eudicotyledons</taxon>
        <taxon>Gunneridae</taxon>
        <taxon>Pentapetalae</taxon>
        <taxon>rosids</taxon>
        <taxon>fabids</taxon>
        <taxon>Fabales</taxon>
        <taxon>Fabaceae</taxon>
        <taxon>Papilionoideae</taxon>
        <taxon>50 kb inversion clade</taxon>
        <taxon>genistoids sensu lato</taxon>
        <taxon>core genistoids</taxon>
        <taxon>Genisteae</taxon>
        <taxon>Lupinus</taxon>
    </lineage>
</organism>
<dbReference type="Pfam" id="PF07795">
    <property type="entry name" value="DUF1635"/>
    <property type="match status" value="1"/>
</dbReference>
<name>A0AAV1YE77_LUPLU</name>
<sequence>MEVGSILGYQESFEELKQKLLAATIELENMKRVKTELLVLLEMAYKERNEAREQLQKLMTNPMLIPLTSNQFKKSSFQLHQPESLVMLHATTKANSSITESNSLSHVSSPLDSSPHEFSNMTNNNNVVVDSHNFGGYLNNHQLLVHNGCNEKPCFDVANDVIDFLSKGKVLPQQGKLLDAVMDAGPLLQTLLLAGPIPIWKNPPPIQAIKVPPLKVVKDFVTPGIELNAFANTWNSVQKPTFMSSPSMLNNTW</sequence>
<reference evidence="2 3" key="1">
    <citation type="submission" date="2024-03" db="EMBL/GenBank/DDBJ databases">
        <authorList>
            <person name="Martinez-Hernandez J."/>
        </authorList>
    </citation>
    <scope>NUCLEOTIDE SEQUENCE [LARGE SCALE GENOMIC DNA]</scope>
</reference>
<dbReference type="PANTHER" id="PTHR33431">
    <property type="entry name" value="ENABLED-LIKE PROTEIN (DUF1635)"/>
    <property type="match status" value="1"/>
</dbReference>
<protein>
    <submittedName>
        <fullName evidence="2">Uncharacterized protein</fullName>
    </submittedName>
</protein>
<keyword evidence="1" id="KW-0175">Coiled coil</keyword>
<keyword evidence="3" id="KW-1185">Reference proteome</keyword>
<feature type="coiled-coil region" evidence="1">
    <location>
        <begin position="13"/>
        <end position="61"/>
    </location>
</feature>
<dbReference type="InterPro" id="IPR012862">
    <property type="entry name" value="DUF1635"/>
</dbReference>